<evidence type="ECO:0000313" key="1">
    <source>
        <dbReference type="EMBL" id="KAH9828018.1"/>
    </source>
</evidence>
<comment type="caution">
    <text evidence="1">The sequence shown here is derived from an EMBL/GenBank/DDBJ whole genome shotgun (WGS) entry which is preliminary data.</text>
</comment>
<dbReference type="AlphaFoldDB" id="A0A9W7SSV1"/>
<name>A0A9W7SSV1_9PEZI</name>
<reference evidence="1 2" key="2">
    <citation type="journal article" date="2021" name="Curr. Genet.">
        <title>Genetic response to nitrogen starvation in the aggressive Eucalyptus foliar pathogen Teratosphaeria destructans.</title>
        <authorList>
            <person name="Havenga M."/>
            <person name="Wingfield B.D."/>
            <person name="Wingfield M.J."/>
            <person name="Dreyer L.L."/>
            <person name="Roets F."/>
            <person name="Aylward J."/>
        </authorList>
    </citation>
    <scope>NUCLEOTIDE SEQUENCE [LARGE SCALE GENOMIC DNA]</scope>
    <source>
        <strain evidence="1">CMW44962</strain>
    </source>
</reference>
<dbReference type="EMBL" id="RIBY02001835">
    <property type="protein sequence ID" value="KAH9828018.1"/>
    <property type="molecule type" value="Genomic_DNA"/>
</dbReference>
<dbReference type="Proteomes" id="UP001138500">
    <property type="component" value="Unassembled WGS sequence"/>
</dbReference>
<organism evidence="1 2">
    <name type="scientific">Teratosphaeria destructans</name>
    <dbReference type="NCBI Taxonomy" id="418781"/>
    <lineage>
        <taxon>Eukaryota</taxon>
        <taxon>Fungi</taxon>
        <taxon>Dikarya</taxon>
        <taxon>Ascomycota</taxon>
        <taxon>Pezizomycotina</taxon>
        <taxon>Dothideomycetes</taxon>
        <taxon>Dothideomycetidae</taxon>
        <taxon>Mycosphaerellales</taxon>
        <taxon>Teratosphaeriaceae</taxon>
        <taxon>Teratosphaeria</taxon>
    </lineage>
</organism>
<keyword evidence="2" id="KW-1185">Reference proteome</keyword>
<proteinExistence type="predicted"/>
<dbReference type="OrthoDB" id="204405at2759"/>
<protein>
    <submittedName>
        <fullName evidence="1">Uncharacterized protein</fullName>
    </submittedName>
</protein>
<sequence>MTLPKYAMDYRACKATDLMHFIFSRTLQKQPKRAKRVYTAKLRALDRNVTFRFLDLAPELRVMVYRELLPTEHLADRDREFHTSILRASKDVHQEAEGVLYGTALLPLCLRLHQSHKGGVTTDVQFGHHYPDATRIRHSHRIADLKWPRYVRHFTRVQVHISFRRPPKHPVADLTFYQLSHALYTLTGLLSNSPHFHELRVHIDPTDLPSSAAKAALALAPLAKLDIGLKTSLHGVPDEVVQCLASRAWQWKENQNAWQLPQCQRTLDAARALLAISADENVFPDSGRKRLEARMFQLRESLFRVGYMDAFRDRVILESVVALEELVRSLRGGVRRRLLMKVRRLEDGG</sequence>
<reference evidence="1 2" key="1">
    <citation type="journal article" date="2018" name="IMA Fungus">
        <title>IMA Genome-F 10: Nine draft genome sequences of Claviceps purpurea s.lat., including C. arundinis, C. humidiphila, and C. cf. spartinae, pseudomolecules for the pitch canker pathogen Fusarium circinatum, draft genome of Davidsoniella eucalypti, Grosmannia galeiformis, Quambalaria eucalypti, and Teratosphaeria destructans.</title>
        <authorList>
            <person name="Wingfield B.D."/>
            <person name="Liu M."/>
            <person name="Nguyen H.D."/>
            <person name="Lane F.A."/>
            <person name="Morgan S.W."/>
            <person name="De Vos L."/>
            <person name="Wilken P.M."/>
            <person name="Duong T.A."/>
            <person name="Aylward J."/>
            <person name="Coetzee M.P."/>
            <person name="Dadej K."/>
            <person name="De Beer Z.W."/>
            <person name="Findlay W."/>
            <person name="Havenga M."/>
            <person name="Kolarik M."/>
            <person name="Menzies J.G."/>
            <person name="Naidoo K."/>
            <person name="Pochopski O."/>
            <person name="Shoukouhi P."/>
            <person name="Santana Q.C."/>
            <person name="Seifert K.A."/>
            <person name="Soal N."/>
            <person name="Steenkamp E.T."/>
            <person name="Tatham C.T."/>
            <person name="van der Nest M.A."/>
            <person name="Wingfield M.J."/>
        </authorList>
    </citation>
    <scope>NUCLEOTIDE SEQUENCE [LARGE SCALE GENOMIC DNA]</scope>
    <source>
        <strain evidence="1">CMW44962</strain>
    </source>
</reference>
<evidence type="ECO:0000313" key="2">
    <source>
        <dbReference type="Proteomes" id="UP001138500"/>
    </source>
</evidence>
<gene>
    <name evidence="1" type="ORF">Tdes44962_MAKER09496</name>
</gene>
<accession>A0A9W7SSV1</accession>